<keyword evidence="2" id="KW-0805">Transcription regulation</keyword>
<dbReference type="InterPro" id="IPR001789">
    <property type="entry name" value="Sig_transdc_resp-reg_receiver"/>
</dbReference>
<sequence length="235" mass="25666">MLQAVAQAPVTVLLVEDDAVTRRMFSLAVQEEPSFQLQAALDSMQSALDWLEGQSPDILLVDLGLPDGSGIEVIRYCACHSPATHIMVITTSSDEDSVVASIEAGASGYLLKDVGRMDIVASIRELREGGSPISPTIARKLLAKMRDARPAQQEVDAPQDDKPQIALTKRESSILELIARGDTYVEVARQLSLSVGTVQTHIKNIYDKLSVHSRGEAVYEANRRGLLQMDRLKSR</sequence>
<dbReference type="PANTHER" id="PTHR43214:SF41">
    <property type="entry name" value="NITRATE_NITRITE RESPONSE REGULATOR PROTEIN NARP"/>
    <property type="match status" value="1"/>
</dbReference>
<evidence type="ECO:0000256" key="1">
    <source>
        <dbReference type="ARBA" id="ARBA00022553"/>
    </source>
</evidence>
<gene>
    <name evidence="8" type="ORF">GCM10007205_13990</name>
</gene>
<dbReference type="SUPFAM" id="SSF46894">
    <property type="entry name" value="C-terminal effector domain of the bipartite response regulators"/>
    <property type="match status" value="1"/>
</dbReference>
<name>A0A8J2XXZ5_9BURK</name>
<dbReference type="InterPro" id="IPR011006">
    <property type="entry name" value="CheY-like_superfamily"/>
</dbReference>
<keyword evidence="1 5" id="KW-0597">Phosphoprotein</keyword>
<organism evidence="8 9">
    <name type="scientific">Oxalicibacterium flavum</name>
    <dbReference type="NCBI Taxonomy" id="179467"/>
    <lineage>
        <taxon>Bacteria</taxon>
        <taxon>Pseudomonadati</taxon>
        <taxon>Pseudomonadota</taxon>
        <taxon>Betaproteobacteria</taxon>
        <taxon>Burkholderiales</taxon>
        <taxon>Oxalobacteraceae</taxon>
        <taxon>Oxalicibacterium</taxon>
    </lineage>
</organism>
<feature type="domain" description="Response regulatory" evidence="7">
    <location>
        <begin position="11"/>
        <end position="127"/>
    </location>
</feature>
<evidence type="ECO:0000256" key="2">
    <source>
        <dbReference type="ARBA" id="ARBA00023015"/>
    </source>
</evidence>
<dbReference type="EMBL" id="BMCG01000003">
    <property type="protein sequence ID" value="GGC06033.1"/>
    <property type="molecule type" value="Genomic_DNA"/>
</dbReference>
<dbReference type="GO" id="GO:0000160">
    <property type="term" value="P:phosphorelay signal transduction system"/>
    <property type="evidence" value="ECO:0007669"/>
    <property type="project" value="InterPro"/>
</dbReference>
<evidence type="ECO:0000256" key="3">
    <source>
        <dbReference type="ARBA" id="ARBA00023125"/>
    </source>
</evidence>
<dbReference type="PROSITE" id="PS00622">
    <property type="entry name" value="HTH_LUXR_1"/>
    <property type="match status" value="1"/>
</dbReference>
<evidence type="ECO:0000256" key="5">
    <source>
        <dbReference type="PROSITE-ProRule" id="PRU00169"/>
    </source>
</evidence>
<evidence type="ECO:0000259" key="7">
    <source>
        <dbReference type="PROSITE" id="PS50110"/>
    </source>
</evidence>
<dbReference type="InterPro" id="IPR000792">
    <property type="entry name" value="Tscrpt_reg_LuxR_C"/>
</dbReference>
<feature type="domain" description="HTH luxR-type" evidence="6">
    <location>
        <begin position="160"/>
        <end position="225"/>
    </location>
</feature>
<dbReference type="Proteomes" id="UP000620266">
    <property type="component" value="Unassembled WGS sequence"/>
</dbReference>
<dbReference type="InterPro" id="IPR058245">
    <property type="entry name" value="NreC/VraR/RcsB-like_REC"/>
</dbReference>
<dbReference type="PANTHER" id="PTHR43214">
    <property type="entry name" value="TWO-COMPONENT RESPONSE REGULATOR"/>
    <property type="match status" value="1"/>
</dbReference>
<evidence type="ECO:0000256" key="4">
    <source>
        <dbReference type="ARBA" id="ARBA00023163"/>
    </source>
</evidence>
<keyword evidence="4" id="KW-0804">Transcription</keyword>
<dbReference type="Pfam" id="PF00072">
    <property type="entry name" value="Response_reg"/>
    <property type="match status" value="1"/>
</dbReference>
<dbReference type="SUPFAM" id="SSF52172">
    <property type="entry name" value="CheY-like"/>
    <property type="match status" value="1"/>
</dbReference>
<dbReference type="Gene3D" id="3.40.50.2300">
    <property type="match status" value="1"/>
</dbReference>
<evidence type="ECO:0000259" key="6">
    <source>
        <dbReference type="PROSITE" id="PS50043"/>
    </source>
</evidence>
<dbReference type="InterPro" id="IPR016032">
    <property type="entry name" value="Sig_transdc_resp-reg_C-effctor"/>
</dbReference>
<dbReference type="Pfam" id="PF00196">
    <property type="entry name" value="GerE"/>
    <property type="match status" value="1"/>
</dbReference>
<protein>
    <submittedName>
        <fullName evidence="8">DNA-binding response regulator</fullName>
    </submittedName>
</protein>
<dbReference type="GO" id="GO:0006355">
    <property type="term" value="P:regulation of DNA-templated transcription"/>
    <property type="evidence" value="ECO:0007669"/>
    <property type="project" value="InterPro"/>
</dbReference>
<proteinExistence type="predicted"/>
<keyword evidence="3 8" id="KW-0238">DNA-binding</keyword>
<dbReference type="SMART" id="SM00421">
    <property type="entry name" value="HTH_LUXR"/>
    <property type="match status" value="1"/>
</dbReference>
<dbReference type="InterPro" id="IPR039420">
    <property type="entry name" value="WalR-like"/>
</dbReference>
<dbReference type="GO" id="GO:0003677">
    <property type="term" value="F:DNA binding"/>
    <property type="evidence" value="ECO:0007669"/>
    <property type="project" value="UniProtKB-KW"/>
</dbReference>
<dbReference type="CDD" id="cd17535">
    <property type="entry name" value="REC_NarL-like"/>
    <property type="match status" value="1"/>
</dbReference>
<accession>A0A8J2XXZ5</accession>
<reference evidence="8" key="2">
    <citation type="submission" date="2020-09" db="EMBL/GenBank/DDBJ databases">
        <authorList>
            <person name="Sun Q."/>
            <person name="Sedlacek I."/>
        </authorList>
    </citation>
    <scope>NUCLEOTIDE SEQUENCE</scope>
    <source>
        <strain evidence="8">CCM 7086</strain>
    </source>
</reference>
<evidence type="ECO:0000313" key="8">
    <source>
        <dbReference type="EMBL" id="GGC06033.1"/>
    </source>
</evidence>
<reference evidence="8" key="1">
    <citation type="journal article" date="2014" name="Int. J. Syst. Evol. Microbiol.">
        <title>Complete genome sequence of Corynebacterium casei LMG S-19264T (=DSM 44701T), isolated from a smear-ripened cheese.</title>
        <authorList>
            <consortium name="US DOE Joint Genome Institute (JGI-PGF)"/>
            <person name="Walter F."/>
            <person name="Albersmeier A."/>
            <person name="Kalinowski J."/>
            <person name="Ruckert C."/>
        </authorList>
    </citation>
    <scope>NUCLEOTIDE SEQUENCE</scope>
    <source>
        <strain evidence="8">CCM 7086</strain>
    </source>
</reference>
<feature type="modified residue" description="4-aspartylphosphate" evidence="5">
    <location>
        <position position="62"/>
    </location>
</feature>
<dbReference type="CDD" id="cd06170">
    <property type="entry name" value="LuxR_C_like"/>
    <property type="match status" value="1"/>
</dbReference>
<dbReference type="AlphaFoldDB" id="A0A8J2XXZ5"/>
<comment type="caution">
    <text evidence="8">The sequence shown here is derived from an EMBL/GenBank/DDBJ whole genome shotgun (WGS) entry which is preliminary data.</text>
</comment>
<keyword evidence="9" id="KW-1185">Reference proteome</keyword>
<dbReference type="PRINTS" id="PR00038">
    <property type="entry name" value="HTHLUXR"/>
</dbReference>
<dbReference type="SMART" id="SM00448">
    <property type="entry name" value="REC"/>
    <property type="match status" value="1"/>
</dbReference>
<dbReference type="PROSITE" id="PS50110">
    <property type="entry name" value="RESPONSE_REGULATORY"/>
    <property type="match status" value="1"/>
</dbReference>
<dbReference type="RefSeq" id="WP_229728923.1">
    <property type="nucleotide sequence ID" value="NZ_BMCG01000003.1"/>
</dbReference>
<evidence type="ECO:0000313" key="9">
    <source>
        <dbReference type="Proteomes" id="UP000620266"/>
    </source>
</evidence>
<dbReference type="PROSITE" id="PS50043">
    <property type="entry name" value="HTH_LUXR_2"/>
    <property type="match status" value="1"/>
</dbReference>